<feature type="region of interest" description="Disordered" evidence="1">
    <location>
        <begin position="33"/>
        <end position="77"/>
    </location>
</feature>
<dbReference type="AlphaFoldDB" id="A0A6J7DIT3"/>
<reference evidence="2" key="1">
    <citation type="submission" date="2020-05" db="EMBL/GenBank/DDBJ databases">
        <authorList>
            <person name="Chiriac C."/>
            <person name="Salcher M."/>
            <person name="Ghai R."/>
            <person name="Kavagutti S V."/>
        </authorList>
    </citation>
    <scope>NUCLEOTIDE SEQUENCE</scope>
</reference>
<protein>
    <submittedName>
        <fullName evidence="2">Unannotated protein</fullName>
    </submittedName>
</protein>
<evidence type="ECO:0000313" key="2">
    <source>
        <dbReference type="EMBL" id="CAB4870567.1"/>
    </source>
</evidence>
<accession>A0A6J7DIT3</accession>
<sequence>MRKQGVILEDGVDIAVKGRVFRDIFSEQLNGSRGRRLESGNHTEDSSFPRSGRPKHGKELTWGDVEIDSADSVDRTE</sequence>
<dbReference type="EMBL" id="CAFBLF010000136">
    <property type="protein sequence ID" value="CAB4870567.1"/>
    <property type="molecule type" value="Genomic_DNA"/>
</dbReference>
<organism evidence="2">
    <name type="scientific">freshwater metagenome</name>
    <dbReference type="NCBI Taxonomy" id="449393"/>
    <lineage>
        <taxon>unclassified sequences</taxon>
        <taxon>metagenomes</taxon>
        <taxon>ecological metagenomes</taxon>
    </lineage>
</organism>
<gene>
    <name evidence="2" type="ORF">UFOPK3339_00871</name>
</gene>
<evidence type="ECO:0000256" key="1">
    <source>
        <dbReference type="SAM" id="MobiDB-lite"/>
    </source>
</evidence>
<dbReference type="AntiFam" id="ANF00095">
    <property type="entry name" value="Shadow ORF (opposite ABC transporters)"/>
</dbReference>
<proteinExistence type="predicted"/>
<name>A0A6J7DIT3_9ZZZZ</name>
<feature type="compositionally biased region" description="Basic and acidic residues" evidence="1">
    <location>
        <begin position="35"/>
        <end position="47"/>
    </location>
</feature>